<dbReference type="OrthoDB" id="19261at2759"/>
<dbReference type="InterPro" id="IPR006593">
    <property type="entry name" value="Cyt_b561/ferric_Rdtase_TM"/>
</dbReference>
<feature type="compositionally biased region" description="Gly residues" evidence="7">
    <location>
        <begin position="28"/>
        <end position="37"/>
    </location>
</feature>
<dbReference type="Pfam" id="PF03188">
    <property type="entry name" value="Cytochrom_B561"/>
    <property type="match status" value="1"/>
</dbReference>
<sequence>MRGLSLLLLGLCAATAFAAPQDSDSGKGRGGGDGNGGDADDQPSPSGAAGATSTATPASNSTSSNSALLGMKGDTVCTQYLCVGALVNGSTVQYTLQSLGVAKLGWMAMGFGQTMANSPMVIMWPNSDGSITLSQRQAPAEVMPTLVSSPPRVATLETSLSSLSGNNPKMVYNIPANSDVSQGIIWAFSDTNPGSSAQDAQLVQHLNSGPTKLNLGNTLAANSRDPTNPISTLSGSTSPPPTDSGSSSIPLLPYQKLIVAHAILCVIGFLFILPLGALVARYLRTFSPVWFKGHHALQLFISLPIIVPGVALGIAAVHKAGAKHLSDDHMKWGIAIFVLYFVQLVLGEFIHLVKPRSWTVDKRRPPQNYFHAVLGLLIIALSFYQVRTGFRTEWPQQTGRGSVGNGANIVWYIWVVAIPVIYAAGLLFLPRQYKQESMSRNKGNPQESSDSEEMTARYRDSPDRH</sequence>
<feature type="region of interest" description="Disordered" evidence="7">
    <location>
        <begin position="214"/>
        <end position="245"/>
    </location>
</feature>
<evidence type="ECO:0000256" key="8">
    <source>
        <dbReference type="SAM" id="Phobius"/>
    </source>
</evidence>
<dbReference type="InterPro" id="IPR005018">
    <property type="entry name" value="DOMON_domain"/>
</dbReference>
<reference evidence="11 12" key="1">
    <citation type="submission" date="2018-11" db="EMBL/GenBank/DDBJ databases">
        <title>Genome assembly of Steccherinum ochraceum LE-BIN_3174, the white-rot fungus of the Steccherinaceae family (The Residual Polyporoid clade, Polyporales, Basidiomycota).</title>
        <authorList>
            <person name="Fedorova T.V."/>
            <person name="Glazunova O.A."/>
            <person name="Landesman E.O."/>
            <person name="Moiseenko K.V."/>
            <person name="Psurtseva N.V."/>
            <person name="Savinova O.S."/>
            <person name="Shakhova N.V."/>
            <person name="Tyazhelova T.V."/>
            <person name="Vasina D.V."/>
        </authorList>
    </citation>
    <scope>NUCLEOTIDE SEQUENCE [LARGE SCALE GENOMIC DNA]</scope>
    <source>
        <strain evidence="11 12">LE-BIN_3174</strain>
    </source>
</reference>
<dbReference type="InterPro" id="IPR015920">
    <property type="entry name" value="Cellobiose_DH-like_cyt"/>
</dbReference>
<keyword evidence="2" id="KW-0813">Transport</keyword>
<dbReference type="STRING" id="92696.A0A4R0RS10"/>
<dbReference type="SMART" id="SM00665">
    <property type="entry name" value="B561"/>
    <property type="match status" value="1"/>
</dbReference>
<keyword evidence="5 8" id="KW-1133">Transmembrane helix</keyword>
<comment type="caution">
    <text evidence="11">The sequence shown here is derived from an EMBL/GenBank/DDBJ whole genome shotgun (WGS) entry which is preliminary data.</text>
</comment>
<name>A0A4R0RS10_9APHY</name>
<feature type="transmembrane region" description="Helical" evidence="8">
    <location>
        <begin position="329"/>
        <end position="347"/>
    </location>
</feature>
<feature type="compositionally biased region" description="Basic and acidic residues" evidence="7">
    <location>
        <begin position="454"/>
        <end position="465"/>
    </location>
</feature>
<gene>
    <name evidence="11" type="ORF">EIP91_005044</name>
</gene>
<dbReference type="Gene3D" id="1.20.120.1770">
    <property type="match status" value="1"/>
</dbReference>
<feature type="region of interest" description="Disordered" evidence="7">
    <location>
        <begin position="436"/>
        <end position="465"/>
    </location>
</feature>
<feature type="transmembrane region" description="Helical" evidence="8">
    <location>
        <begin position="409"/>
        <end position="429"/>
    </location>
</feature>
<feature type="compositionally biased region" description="Low complexity" evidence="7">
    <location>
        <begin position="44"/>
        <end position="65"/>
    </location>
</feature>
<evidence type="ECO:0000313" key="12">
    <source>
        <dbReference type="Proteomes" id="UP000292702"/>
    </source>
</evidence>
<keyword evidence="9" id="KW-0732">Signal</keyword>
<dbReference type="PANTHER" id="PTHR47797">
    <property type="entry name" value="DEHYDROGENASE, PUTATIVE (AFU_ORTHOLOGUE AFUA_8G05805)-RELATED"/>
    <property type="match status" value="1"/>
</dbReference>
<evidence type="ECO:0000259" key="10">
    <source>
        <dbReference type="PROSITE" id="PS50939"/>
    </source>
</evidence>
<dbReference type="CDD" id="cd08760">
    <property type="entry name" value="Cyt_b561_FRRS1_like"/>
    <property type="match status" value="1"/>
</dbReference>
<keyword evidence="3 8" id="KW-0812">Transmembrane</keyword>
<feature type="compositionally biased region" description="Low complexity" evidence="7">
    <location>
        <begin position="229"/>
        <end position="245"/>
    </location>
</feature>
<dbReference type="GO" id="GO:0016020">
    <property type="term" value="C:membrane"/>
    <property type="evidence" value="ECO:0007669"/>
    <property type="project" value="UniProtKB-SubCell"/>
</dbReference>
<feature type="domain" description="Cytochrome b561" evidence="10">
    <location>
        <begin position="218"/>
        <end position="432"/>
    </location>
</feature>
<dbReference type="SMART" id="SM00664">
    <property type="entry name" value="DoH"/>
    <property type="match status" value="1"/>
</dbReference>
<evidence type="ECO:0000256" key="5">
    <source>
        <dbReference type="ARBA" id="ARBA00022989"/>
    </source>
</evidence>
<dbReference type="SUPFAM" id="SSF49344">
    <property type="entry name" value="CBD9-like"/>
    <property type="match status" value="1"/>
</dbReference>
<feature type="transmembrane region" description="Helical" evidence="8">
    <location>
        <begin position="368"/>
        <end position="386"/>
    </location>
</feature>
<feature type="transmembrane region" description="Helical" evidence="8">
    <location>
        <begin position="258"/>
        <end position="283"/>
    </location>
</feature>
<dbReference type="Pfam" id="PF16010">
    <property type="entry name" value="CDH-cyt"/>
    <property type="match status" value="1"/>
</dbReference>
<evidence type="ECO:0000256" key="2">
    <source>
        <dbReference type="ARBA" id="ARBA00022448"/>
    </source>
</evidence>
<dbReference type="AlphaFoldDB" id="A0A4R0RS10"/>
<feature type="transmembrane region" description="Helical" evidence="8">
    <location>
        <begin position="295"/>
        <end position="317"/>
    </location>
</feature>
<dbReference type="Proteomes" id="UP000292702">
    <property type="component" value="Unassembled WGS sequence"/>
</dbReference>
<evidence type="ECO:0000313" key="11">
    <source>
        <dbReference type="EMBL" id="TCD70063.1"/>
    </source>
</evidence>
<feature type="compositionally biased region" description="Polar residues" evidence="7">
    <location>
        <begin position="214"/>
        <end position="228"/>
    </location>
</feature>
<feature type="chain" id="PRO_5020225702" description="Cytochrome b561 domain-containing protein" evidence="9">
    <location>
        <begin position="19"/>
        <end position="465"/>
    </location>
</feature>
<keyword evidence="6 8" id="KW-0472">Membrane</keyword>
<feature type="signal peptide" evidence="9">
    <location>
        <begin position="1"/>
        <end position="18"/>
    </location>
</feature>
<dbReference type="EMBL" id="RWJN01000028">
    <property type="protein sequence ID" value="TCD70063.1"/>
    <property type="molecule type" value="Genomic_DNA"/>
</dbReference>
<protein>
    <recommendedName>
        <fullName evidence="10">Cytochrome b561 domain-containing protein</fullName>
    </recommendedName>
</protein>
<evidence type="ECO:0000256" key="4">
    <source>
        <dbReference type="ARBA" id="ARBA00022982"/>
    </source>
</evidence>
<evidence type="ECO:0000256" key="9">
    <source>
        <dbReference type="SAM" id="SignalP"/>
    </source>
</evidence>
<accession>A0A4R0RS10</accession>
<evidence type="ECO:0000256" key="3">
    <source>
        <dbReference type="ARBA" id="ARBA00022692"/>
    </source>
</evidence>
<keyword evidence="12" id="KW-1185">Reference proteome</keyword>
<dbReference type="Gene3D" id="2.60.40.1210">
    <property type="entry name" value="Cellobiose dehydrogenase, cytochrome domain"/>
    <property type="match status" value="1"/>
</dbReference>
<evidence type="ECO:0000256" key="7">
    <source>
        <dbReference type="SAM" id="MobiDB-lite"/>
    </source>
</evidence>
<keyword evidence="4" id="KW-0249">Electron transport</keyword>
<dbReference type="PROSITE" id="PS50939">
    <property type="entry name" value="CYTOCHROME_B561"/>
    <property type="match status" value="1"/>
</dbReference>
<evidence type="ECO:0000256" key="1">
    <source>
        <dbReference type="ARBA" id="ARBA00004370"/>
    </source>
</evidence>
<dbReference type="CDD" id="cd09630">
    <property type="entry name" value="CDH_like_cytochrome"/>
    <property type="match status" value="1"/>
</dbReference>
<proteinExistence type="predicted"/>
<dbReference type="PANTHER" id="PTHR47797:SF3">
    <property type="entry name" value="CYTOCHROME B561 DOMAIN-CONTAINING PROTEIN"/>
    <property type="match status" value="1"/>
</dbReference>
<feature type="region of interest" description="Disordered" evidence="7">
    <location>
        <begin position="20"/>
        <end position="65"/>
    </location>
</feature>
<organism evidence="11 12">
    <name type="scientific">Steccherinum ochraceum</name>
    <dbReference type="NCBI Taxonomy" id="92696"/>
    <lineage>
        <taxon>Eukaryota</taxon>
        <taxon>Fungi</taxon>
        <taxon>Dikarya</taxon>
        <taxon>Basidiomycota</taxon>
        <taxon>Agaricomycotina</taxon>
        <taxon>Agaricomycetes</taxon>
        <taxon>Polyporales</taxon>
        <taxon>Steccherinaceae</taxon>
        <taxon>Steccherinum</taxon>
    </lineage>
</organism>
<comment type="subcellular location">
    <subcellularLocation>
        <location evidence="1">Membrane</location>
    </subcellularLocation>
</comment>
<evidence type="ECO:0000256" key="6">
    <source>
        <dbReference type="ARBA" id="ARBA00023136"/>
    </source>
</evidence>